<comment type="caution">
    <text evidence="1">The sequence shown here is derived from an EMBL/GenBank/DDBJ whole genome shotgun (WGS) entry which is preliminary data.</text>
</comment>
<dbReference type="PANTHER" id="PTHR39473:SF1">
    <property type="entry name" value="DINB-LIKE DOMAIN-CONTAINING PROTEIN"/>
    <property type="match status" value="1"/>
</dbReference>
<dbReference type="AlphaFoldDB" id="A0A4Q1KJR6"/>
<evidence type="ECO:0000313" key="2">
    <source>
        <dbReference type="Proteomes" id="UP000289734"/>
    </source>
</evidence>
<dbReference type="Proteomes" id="UP000289734">
    <property type="component" value="Unassembled WGS sequence"/>
</dbReference>
<dbReference type="PANTHER" id="PTHR39473">
    <property type="match status" value="1"/>
</dbReference>
<keyword evidence="2" id="KW-1185">Reference proteome</keyword>
<dbReference type="SUPFAM" id="SSF109854">
    <property type="entry name" value="DinB/YfiT-like putative metalloenzymes"/>
    <property type="match status" value="1"/>
</dbReference>
<dbReference type="OrthoDB" id="1162179at2"/>
<dbReference type="InterPro" id="IPR034660">
    <property type="entry name" value="DinB/YfiT-like"/>
</dbReference>
<dbReference type="EMBL" id="SBKQ01000016">
    <property type="protein sequence ID" value="RXR28874.1"/>
    <property type="molecule type" value="Genomic_DNA"/>
</dbReference>
<sequence length="166" mass="18951">MTLSPLTSEAKAILLELAANLEELTLDDYTERIALLGNASFGEHTRHIIELFQQLNEGYASGHVDYDNRKRDKRLQENIDFALETLAILISDLCKPDKEIYLTTLYNNQKSQVKTNYGRELMYNIEHCIHHQAIMKIGLLSIGKKPVNDSFGYAKSTLVYKQQCAQ</sequence>
<dbReference type="RefSeq" id="WP_129465442.1">
    <property type="nucleotide sequence ID" value="NZ_SBKQ01000016.1"/>
</dbReference>
<gene>
    <name evidence="1" type="ORF">EQG68_13655</name>
</gene>
<name>A0A4Q1KJR6_9FLAO</name>
<evidence type="ECO:0000313" key="1">
    <source>
        <dbReference type="EMBL" id="RXR28874.1"/>
    </source>
</evidence>
<proteinExistence type="predicted"/>
<dbReference type="Gene3D" id="1.20.120.450">
    <property type="entry name" value="dinb family like domain"/>
    <property type="match status" value="1"/>
</dbReference>
<reference evidence="2" key="1">
    <citation type="submission" date="2019-01" db="EMBL/GenBank/DDBJ databases">
        <title>Cytophagaceae bacterium strain CAR-16.</title>
        <authorList>
            <person name="Chen W.-M."/>
        </authorList>
    </citation>
    <scope>NUCLEOTIDE SEQUENCE [LARGE SCALE GENOMIC DNA]</scope>
    <source>
        <strain evidence="2">ICH-30</strain>
    </source>
</reference>
<protein>
    <submittedName>
        <fullName evidence="1">DinB family protein</fullName>
    </submittedName>
</protein>
<accession>A0A4Q1KJR6</accession>
<organism evidence="1 2">
    <name type="scientific">Flavobacterium piscinae</name>
    <dbReference type="NCBI Taxonomy" id="2506424"/>
    <lineage>
        <taxon>Bacteria</taxon>
        <taxon>Pseudomonadati</taxon>
        <taxon>Bacteroidota</taxon>
        <taxon>Flavobacteriia</taxon>
        <taxon>Flavobacteriales</taxon>
        <taxon>Flavobacteriaceae</taxon>
        <taxon>Flavobacterium</taxon>
    </lineage>
</organism>